<organism evidence="1 2">
    <name type="scientific">Sorangium cellulosum</name>
    <name type="common">Polyangium cellulosum</name>
    <dbReference type="NCBI Taxonomy" id="56"/>
    <lineage>
        <taxon>Bacteria</taxon>
        <taxon>Pseudomonadati</taxon>
        <taxon>Myxococcota</taxon>
        <taxon>Polyangia</taxon>
        <taxon>Polyangiales</taxon>
        <taxon>Polyangiaceae</taxon>
        <taxon>Sorangium</taxon>
    </lineage>
</organism>
<evidence type="ECO:0008006" key="3">
    <source>
        <dbReference type="Google" id="ProtNLM"/>
    </source>
</evidence>
<accession>A0A4P2PSW9</accession>
<evidence type="ECO:0000313" key="2">
    <source>
        <dbReference type="Proteomes" id="UP000295781"/>
    </source>
</evidence>
<gene>
    <name evidence="1" type="ORF">SOCEGT47_000420</name>
</gene>
<dbReference type="AlphaFoldDB" id="A0A4P2PSW9"/>
<evidence type="ECO:0000313" key="1">
    <source>
        <dbReference type="EMBL" id="AUX19590.1"/>
    </source>
</evidence>
<dbReference type="Proteomes" id="UP000295781">
    <property type="component" value="Chromosome"/>
</dbReference>
<dbReference type="EMBL" id="CP012670">
    <property type="protein sequence ID" value="AUX19590.1"/>
    <property type="molecule type" value="Genomic_DNA"/>
</dbReference>
<dbReference type="RefSeq" id="WP_129344173.1">
    <property type="nucleotide sequence ID" value="NZ_CP012670.1"/>
</dbReference>
<protein>
    <recommendedName>
        <fullName evidence="3">TfoX N-terminal domain-containing protein</fullName>
    </recommendedName>
</protein>
<sequence length="108" mass="11855">MTTTDGAELFSRLTERWALEPGVARSTMMGFPCLRAKGRFFASIDRDGRHLVIKLPAARVAAAIAAGEGSVFAPNGRVFREWLAVPLEHAGRWESYLQASYAFVQGDP</sequence>
<name>A0A4P2PSW9_SORCE</name>
<proteinExistence type="predicted"/>
<dbReference type="OrthoDB" id="8779526at2"/>
<reference evidence="1 2" key="1">
    <citation type="submission" date="2015-09" db="EMBL/GenBank/DDBJ databases">
        <title>Sorangium comparison.</title>
        <authorList>
            <person name="Zaburannyi N."/>
            <person name="Bunk B."/>
            <person name="Overmann J."/>
            <person name="Mueller R."/>
        </authorList>
    </citation>
    <scope>NUCLEOTIDE SEQUENCE [LARGE SCALE GENOMIC DNA]</scope>
    <source>
        <strain evidence="1 2">So ceGT47</strain>
    </source>
</reference>